<evidence type="ECO:0000313" key="1">
    <source>
        <dbReference type="EMBL" id="LAB35469.1"/>
    </source>
</evidence>
<organism evidence="1">
    <name type="scientific">Micrurus spixii</name>
    <name type="common">Amazon coral snake</name>
    <dbReference type="NCBI Taxonomy" id="129469"/>
    <lineage>
        <taxon>Eukaryota</taxon>
        <taxon>Metazoa</taxon>
        <taxon>Chordata</taxon>
        <taxon>Craniata</taxon>
        <taxon>Vertebrata</taxon>
        <taxon>Euteleostomi</taxon>
        <taxon>Lepidosauria</taxon>
        <taxon>Squamata</taxon>
        <taxon>Bifurcata</taxon>
        <taxon>Unidentata</taxon>
        <taxon>Episquamata</taxon>
        <taxon>Toxicofera</taxon>
        <taxon>Serpentes</taxon>
        <taxon>Colubroidea</taxon>
        <taxon>Elapidae</taxon>
        <taxon>Elapinae</taxon>
        <taxon>Micrurus</taxon>
    </lineage>
</organism>
<reference evidence="1" key="1">
    <citation type="submission" date="2017-07" db="EMBL/GenBank/DDBJ databases">
        <authorList>
            <person name="Mikheyev A."/>
            <person name="Grau M."/>
        </authorList>
    </citation>
    <scope>NUCLEOTIDE SEQUENCE</scope>
    <source>
        <tissue evidence="1">Venom_gland</tissue>
    </source>
</reference>
<accession>A0A2D4MR41</accession>
<proteinExistence type="predicted"/>
<dbReference type="AlphaFoldDB" id="A0A2D4MR41"/>
<protein>
    <submittedName>
        <fullName evidence="1">Uncharacterized protein</fullName>
    </submittedName>
</protein>
<dbReference type="EMBL" id="IACM01116107">
    <property type="protein sequence ID" value="LAB35469.1"/>
    <property type="molecule type" value="Transcribed_RNA"/>
</dbReference>
<name>A0A2D4MR41_9SAUR</name>
<sequence>MFSLKVLLLIPDGALIGIFLESSCVFESSHLVLQLYKLNIKISIQAIFPFLIPLTKLAVCNNCLISCGLYFSIVPLKLPPCFVGKLTLILSVYPVDSLTGTLLTTFYSPSMRNSQQVYAVIDS</sequence>
<reference evidence="1" key="2">
    <citation type="submission" date="2017-11" db="EMBL/GenBank/DDBJ databases">
        <title>Coralsnake Venomics: Analyses of Venom Gland Transcriptomes and Proteomes of Six Brazilian Taxa.</title>
        <authorList>
            <person name="Aird S.D."/>
            <person name="Jorge da Silva N."/>
            <person name="Qiu L."/>
            <person name="Villar-Briones A."/>
            <person name="Aparecida-Saddi V."/>
            <person name="Campos-Telles M.P."/>
            <person name="Grau M."/>
            <person name="Mikheyev A.S."/>
        </authorList>
    </citation>
    <scope>NUCLEOTIDE SEQUENCE</scope>
    <source>
        <tissue evidence="1">Venom_gland</tissue>
    </source>
</reference>